<dbReference type="GO" id="GO:0005509">
    <property type="term" value="F:calcium ion binding"/>
    <property type="evidence" value="ECO:0007669"/>
    <property type="project" value="InterPro"/>
</dbReference>
<evidence type="ECO:0000256" key="1">
    <source>
        <dbReference type="ARBA" id="ARBA00004613"/>
    </source>
</evidence>
<dbReference type="PROSITE" id="PS00330">
    <property type="entry name" value="HEMOLYSIN_CALCIUM"/>
    <property type="match status" value="1"/>
</dbReference>
<dbReference type="Proteomes" id="UP000593765">
    <property type="component" value="Chromosome"/>
</dbReference>
<protein>
    <submittedName>
        <fullName evidence="3">LEPR-XLL domain-containing protein</fullName>
    </submittedName>
</protein>
<comment type="subcellular location">
    <subcellularLocation>
        <location evidence="1">Secreted</location>
    </subcellularLocation>
</comment>
<dbReference type="NCBIfam" id="NF012209">
    <property type="entry name" value="LEPR-8K"/>
    <property type="match status" value="1"/>
</dbReference>
<dbReference type="InterPro" id="IPR053786">
    <property type="entry name" value="LEPRxLL_CS"/>
</dbReference>
<dbReference type="RefSeq" id="WP_206292050.1">
    <property type="nucleotide sequence ID" value="NZ_CP063458.1"/>
</dbReference>
<evidence type="ECO:0000313" key="3">
    <source>
        <dbReference type="EMBL" id="QOV89037.1"/>
    </source>
</evidence>
<keyword evidence="4" id="KW-1185">Reference proteome</keyword>
<dbReference type="InterPro" id="IPR011049">
    <property type="entry name" value="Serralysin-like_metalloprot_C"/>
</dbReference>
<dbReference type="InterPro" id="IPR050557">
    <property type="entry name" value="RTX_toxin/Mannuronan_C5-epim"/>
</dbReference>
<dbReference type="PANTHER" id="PTHR38340:SF1">
    <property type="entry name" value="S-LAYER PROTEIN"/>
    <property type="match status" value="1"/>
</dbReference>
<dbReference type="EMBL" id="CP063458">
    <property type="protein sequence ID" value="QOV89037.1"/>
    <property type="molecule type" value="Genomic_DNA"/>
</dbReference>
<dbReference type="PRINTS" id="PR00313">
    <property type="entry name" value="CABNDNGRPT"/>
</dbReference>
<dbReference type="InterPro" id="IPR018511">
    <property type="entry name" value="Hemolysin-typ_Ca-bd_CS"/>
</dbReference>
<dbReference type="PANTHER" id="PTHR38340">
    <property type="entry name" value="S-LAYER PROTEIN"/>
    <property type="match status" value="1"/>
</dbReference>
<gene>
    <name evidence="3" type="ORF">IPV69_22880</name>
</gene>
<name>A0A7M2WU36_9BACT</name>
<evidence type="ECO:0000256" key="2">
    <source>
        <dbReference type="ARBA" id="ARBA00022525"/>
    </source>
</evidence>
<evidence type="ECO:0000313" key="4">
    <source>
        <dbReference type="Proteomes" id="UP000593765"/>
    </source>
</evidence>
<organism evidence="3 4">
    <name type="scientific">Humisphaera borealis</name>
    <dbReference type="NCBI Taxonomy" id="2807512"/>
    <lineage>
        <taxon>Bacteria</taxon>
        <taxon>Pseudomonadati</taxon>
        <taxon>Planctomycetota</taxon>
        <taxon>Phycisphaerae</taxon>
        <taxon>Tepidisphaerales</taxon>
        <taxon>Tepidisphaeraceae</taxon>
        <taxon>Humisphaera</taxon>
    </lineage>
</organism>
<dbReference type="Pfam" id="PF00353">
    <property type="entry name" value="HemolysinCabind"/>
    <property type="match status" value="1"/>
</dbReference>
<reference evidence="3 4" key="1">
    <citation type="submission" date="2020-10" db="EMBL/GenBank/DDBJ databases">
        <title>Wide distribution of Phycisphaera-like planctomycetes from WD2101 soil group in peatlands and genome analysis of the first cultivated representative.</title>
        <authorList>
            <person name="Dedysh S.N."/>
            <person name="Beletsky A.V."/>
            <person name="Ivanova A."/>
            <person name="Kulichevskaya I.S."/>
            <person name="Suzina N.E."/>
            <person name="Philippov D.A."/>
            <person name="Rakitin A.L."/>
            <person name="Mardanov A.V."/>
            <person name="Ravin N.V."/>
        </authorList>
    </citation>
    <scope>NUCLEOTIDE SEQUENCE [LARGE SCALE GENOMIC DNA]</scope>
    <source>
        <strain evidence="3 4">M1803</strain>
    </source>
</reference>
<dbReference type="GO" id="GO:0005576">
    <property type="term" value="C:extracellular region"/>
    <property type="evidence" value="ECO:0007669"/>
    <property type="project" value="UniProtKB-SubCell"/>
</dbReference>
<dbReference type="SUPFAM" id="SSF51120">
    <property type="entry name" value="beta-Roll"/>
    <property type="match status" value="1"/>
</dbReference>
<proteinExistence type="predicted"/>
<dbReference type="AlphaFoldDB" id="A0A7M2WU36"/>
<dbReference type="InterPro" id="IPR001343">
    <property type="entry name" value="Hemolysn_Ca-bd"/>
</dbReference>
<accession>A0A7M2WU36</accession>
<dbReference type="KEGG" id="hbs:IPV69_22880"/>
<sequence length="473" mass="47805">MTRPNLLESLESRLLWSAAPVPAAASLPVGSVPPPFGVTFGVAESTTINATAGKVFAGPVGKIKQVSVANVKLLATIDWGDGQSSPGFVYKLPTGSFQITGKHTWRFGGTYAVTVSAWGVPDAPPGVPVPAIAYPFPTIFSKAIVEGPAAPQPFKGTGVTLNLTAGASFNGSVGGFELANSPTIGALSASIDWGDGTSSAGTVAKSSGGAYLVNGTHIYDRAGTFAIKTTIKSGPPIGPGPQPLFPSRVLGTIESKAVVTSGTPVDQGTATLVSGLLTVRGTNLADKIDITQIPGAAGATAEKVVVRINTQTFSFSASAVKKVEVYGRGGADDINLHGEPPPTPIIDPPPPFPIPVGTGLSIPLPSIGLRVAATVYGGWGDDTILGGRSNDTLLGGRGNDQLNGGLGTDKLFGDDGNDSLTASPGNDSAYGGAGFDIAIVIGTGVPPPPDSPPPVFYFFGYVDPDVEVVAIPP</sequence>
<keyword evidence="2" id="KW-0964">Secreted</keyword>
<dbReference type="Gene3D" id="2.150.10.10">
    <property type="entry name" value="Serralysin-like metalloprotease, C-terminal"/>
    <property type="match status" value="1"/>
</dbReference>